<feature type="compositionally biased region" description="Polar residues" evidence="1">
    <location>
        <begin position="40"/>
        <end position="57"/>
    </location>
</feature>
<evidence type="ECO:0000313" key="3">
    <source>
        <dbReference type="Proteomes" id="UP000033109"/>
    </source>
</evidence>
<accession>A0A0E3UVL8</accession>
<keyword evidence="3" id="KW-1185">Reference proteome</keyword>
<evidence type="ECO:0000256" key="1">
    <source>
        <dbReference type="SAM" id="MobiDB-lite"/>
    </source>
</evidence>
<dbReference type="AlphaFoldDB" id="A0A0E3UVL8"/>
<organism evidence="2 3">
    <name type="scientific">Pontibacter korlensis</name>
    <dbReference type="NCBI Taxonomy" id="400092"/>
    <lineage>
        <taxon>Bacteria</taxon>
        <taxon>Pseudomonadati</taxon>
        <taxon>Bacteroidota</taxon>
        <taxon>Cytophagia</taxon>
        <taxon>Cytophagales</taxon>
        <taxon>Hymenobacteraceae</taxon>
        <taxon>Pontibacter</taxon>
    </lineage>
</organism>
<gene>
    <name evidence="2" type="ORF">PKOR_05125</name>
</gene>
<dbReference type="Proteomes" id="UP000033109">
    <property type="component" value="Chromosome"/>
</dbReference>
<dbReference type="PATRIC" id="fig|400092.3.peg.1141"/>
<dbReference type="KEGG" id="pko:PKOR_05125"/>
<dbReference type="STRING" id="400092.PKOR_05125"/>
<proteinExistence type="predicted"/>
<feature type="region of interest" description="Disordered" evidence="1">
    <location>
        <begin position="1"/>
        <end position="74"/>
    </location>
</feature>
<dbReference type="RefSeq" id="WP_046309514.1">
    <property type="nucleotide sequence ID" value="NZ_CBCSCY010000009.1"/>
</dbReference>
<evidence type="ECO:0000313" key="2">
    <source>
        <dbReference type="EMBL" id="AKD02617.1"/>
    </source>
</evidence>
<name>A0A0E3UVL8_9BACT</name>
<dbReference type="EMBL" id="CP009621">
    <property type="protein sequence ID" value="AKD02617.1"/>
    <property type="molecule type" value="Genomic_DNA"/>
</dbReference>
<protein>
    <submittedName>
        <fullName evidence="2">Uncharacterized protein</fullName>
    </submittedName>
</protein>
<reference evidence="2 3" key="1">
    <citation type="journal article" date="2015" name="Sci. Rep.">
        <title>Unraveling adaptation of Pontibacter korlensis to radiation and infertility in desert through complete genome and comparative transcriptomic analysis.</title>
        <authorList>
            <person name="Dai J."/>
            <person name="Dai W."/>
            <person name="Qiu C."/>
            <person name="Yang Z."/>
            <person name="Zhang Y."/>
            <person name="Zhou M."/>
            <person name="Zhang L."/>
            <person name="Fang C."/>
            <person name="Gao Q."/>
            <person name="Yang Q."/>
            <person name="Li X."/>
            <person name="Wang Z."/>
            <person name="Wang Z."/>
            <person name="Jia Z."/>
            <person name="Chen X."/>
        </authorList>
    </citation>
    <scope>NUCLEOTIDE SEQUENCE [LARGE SCALE GENOMIC DNA]</scope>
    <source>
        <strain evidence="2 3">X14-1T</strain>
    </source>
</reference>
<dbReference type="HOGENOM" id="CLU_2684698_0_0_10"/>
<dbReference type="OrthoDB" id="853855at2"/>
<sequence>METDKNNRDKKVHKHGQPKPKEEPNAKHSSQGHSTDVKGTVTNTREATLRSATTDSTRVPKKDSDEGATGGNIR</sequence>